<dbReference type="InterPro" id="IPR042089">
    <property type="entry name" value="Peptidase_M13_dom_2"/>
</dbReference>
<accession>A0AA36MDR5</accession>
<dbReference type="Gene3D" id="3.40.390.10">
    <property type="entry name" value="Collagenase (Catalytic Domain)"/>
    <property type="match status" value="1"/>
</dbReference>
<dbReference type="PROSITE" id="PS51885">
    <property type="entry name" value="NEPRILYSIN"/>
    <property type="match status" value="1"/>
</dbReference>
<dbReference type="GO" id="GO:0005886">
    <property type="term" value="C:plasma membrane"/>
    <property type="evidence" value="ECO:0007669"/>
    <property type="project" value="TreeGrafter"/>
</dbReference>
<dbReference type="PANTHER" id="PTHR11733">
    <property type="entry name" value="ZINC METALLOPROTEASE FAMILY M13 NEPRILYSIN-RELATED"/>
    <property type="match status" value="1"/>
</dbReference>
<evidence type="ECO:0000256" key="1">
    <source>
        <dbReference type="ARBA" id="ARBA00007357"/>
    </source>
</evidence>
<dbReference type="PANTHER" id="PTHR11733:SF237">
    <property type="entry name" value="NEPRILYSIN-LIKE 4"/>
    <property type="match status" value="1"/>
</dbReference>
<dbReference type="InterPro" id="IPR024079">
    <property type="entry name" value="MetalloPept_cat_dom_sf"/>
</dbReference>
<comment type="similarity">
    <text evidence="1">Belongs to the peptidase M13 family.</text>
</comment>
<evidence type="ECO:0000313" key="5">
    <source>
        <dbReference type="Proteomes" id="UP001176961"/>
    </source>
</evidence>
<dbReference type="InterPro" id="IPR008753">
    <property type="entry name" value="Peptidase_M13_N"/>
</dbReference>
<dbReference type="AlphaFoldDB" id="A0AA36MDR5"/>
<dbReference type="GO" id="GO:0016485">
    <property type="term" value="P:protein processing"/>
    <property type="evidence" value="ECO:0007669"/>
    <property type="project" value="TreeGrafter"/>
</dbReference>
<keyword evidence="5" id="KW-1185">Reference proteome</keyword>
<dbReference type="Pfam" id="PF05649">
    <property type="entry name" value="Peptidase_M13_N"/>
    <property type="match status" value="1"/>
</dbReference>
<feature type="signal peptide" evidence="2">
    <location>
        <begin position="1"/>
        <end position="18"/>
    </location>
</feature>
<evidence type="ECO:0000313" key="4">
    <source>
        <dbReference type="EMBL" id="CAJ0605737.1"/>
    </source>
</evidence>
<evidence type="ECO:0000259" key="3">
    <source>
        <dbReference type="Pfam" id="PF05649"/>
    </source>
</evidence>
<name>A0AA36MDR5_CYLNA</name>
<reference evidence="4" key="1">
    <citation type="submission" date="2023-07" db="EMBL/GenBank/DDBJ databases">
        <authorList>
            <consortium name="CYATHOMIX"/>
        </authorList>
    </citation>
    <scope>NUCLEOTIDE SEQUENCE</scope>
    <source>
        <strain evidence="4">N/A</strain>
    </source>
</reference>
<protein>
    <recommendedName>
        <fullName evidence="3">Peptidase M13 N-terminal domain-containing protein</fullName>
    </recommendedName>
</protein>
<organism evidence="4 5">
    <name type="scientific">Cylicocyclus nassatus</name>
    <name type="common">Nematode worm</name>
    <dbReference type="NCBI Taxonomy" id="53992"/>
    <lineage>
        <taxon>Eukaryota</taxon>
        <taxon>Metazoa</taxon>
        <taxon>Ecdysozoa</taxon>
        <taxon>Nematoda</taxon>
        <taxon>Chromadorea</taxon>
        <taxon>Rhabditida</taxon>
        <taxon>Rhabditina</taxon>
        <taxon>Rhabditomorpha</taxon>
        <taxon>Strongyloidea</taxon>
        <taxon>Strongylidae</taxon>
        <taxon>Cylicocyclus</taxon>
    </lineage>
</organism>
<feature type="domain" description="Peptidase M13 N-terminal" evidence="3">
    <location>
        <begin position="46"/>
        <end position="87"/>
    </location>
</feature>
<dbReference type="SUPFAM" id="SSF55486">
    <property type="entry name" value="Metalloproteases ('zincins'), catalytic domain"/>
    <property type="match status" value="1"/>
</dbReference>
<proteinExistence type="inferred from homology"/>
<feature type="chain" id="PRO_5041226576" description="Peptidase M13 N-terminal domain-containing protein" evidence="2">
    <location>
        <begin position="19"/>
        <end position="104"/>
    </location>
</feature>
<dbReference type="Proteomes" id="UP001176961">
    <property type="component" value="Unassembled WGS sequence"/>
</dbReference>
<dbReference type="Gene3D" id="1.10.1380.10">
    <property type="entry name" value="Neutral endopeptidase , domain2"/>
    <property type="match status" value="1"/>
</dbReference>
<comment type="caution">
    <text evidence="4">The sequence shown here is derived from an EMBL/GenBank/DDBJ whole genome shotgun (WGS) entry which is preliminary data.</text>
</comment>
<dbReference type="InterPro" id="IPR000718">
    <property type="entry name" value="Peptidase_M13"/>
</dbReference>
<gene>
    <name evidence="4" type="ORF">CYNAS_LOCUS17720</name>
</gene>
<evidence type="ECO:0000256" key="2">
    <source>
        <dbReference type="SAM" id="SignalP"/>
    </source>
</evidence>
<dbReference type="GO" id="GO:0004222">
    <property type="term" value="F:metalloendopeptidase activity"/>
    <property type="evidence" value="ECO:0007669"/>
    <property type="project" value="InterPro"/>
</dbReference>
<sequence>MQCILAIFCWWCAPSTKPPEEDIGNSPGYKLACKMIRKSINFSVDPCQDFYEFTCGNWVKQNPIPGHHISYSQWTKLGDKVEEELRGKNMNADTHNCNFAYFYV</sequence>
<dbReference type="EMBL" id="CATQJL010000316">
    <property type="protein sequence ID" value="CAJ0605737.1"/>
    <property type="molecule type" value="Genomic_DNA"/>
</dbReference>
<keyword evidence="2" id="KW-0732">Signal</keyword>